<dbReference type="EMBL" id="KN833739">
    <property type="protein sequence ID" value="KIK22445.1"/>
    <property type="molecule type" value="Genomic_DNA"/>
</dbReference>
<keyword evidence="3" id="KW-1185">Reference proteome</keyword>
<evidence type="ECO:0000313" key="2">
    <source>
        <dbReference type="EMBL" id="KIK22445.1"/>
    </source>
</evidence>
<proteinExistence type="predicted"/>
<feature type="region of interest" description="Disordered" evidence="1">
    <location>
        <begin position="144"/>
        <end position="181"/>
    </location>
</feature>
<accession>A0A0C9YCF5</accession>
<reference evidence="3" key="2">
    <citation type="submission" date="2015-01" db="EMBL/GenBank/DDBJ databases">
        <title>Evolutionary Origins and Diversification of the Mycorrhizal Mutualists.</title>
        <authorList>
            <consortium name="DOE Joint Genome Institute"/>
            <consortium name="Mycorrhizal Genomics Consortium"/>
            <person name="Kohler A."/>
            <person name="Kuo A."/>
            <person name="Nagy L.G."/>
            <person name="Floudas D."/>
            <person name="Copeland A."/>
            <person name="Barry K.W."/>
            <person name="Cichocki N."/>
            <person name="Veneault-Fourrey C."/>
            <person name="LaButti K."/>
            <person name="Lindquist E.A."/>
            <person name="Lipzen A."/>
            <person name="Lundell T."/>
            <person name="Morin E."/>
            <person name="Murat C."/>
            <person name="Riley R."/>
            <person name="Ohm R."/>
            <person name="Sun H."/>
            <person name="Tunlid A."/>
            <person name="Henrissat B."/>
            <person name="Grigoriev I.V."/>
            <person name="Hibbett D.S."/>
            <person name="Martin F."/>
        </authorList>
    </citation>
    <scope>NUCLEOTIDE SEQUENCE [LARGE SCALE GENOMIC DNA]</scope>
    <source>
        <strain evidence="3">441</strain>
    </source>
</reference>
<sequence>MIWISPRSVRSIQSLGFVSLEKRFGWAKSDRTFSLQGTSLPVLRYRSPSGSGMPPNAAVKTETMIACPFTVLQPFVRSRQVRIIHLHEYPGTACLYDTVIFRCLGCYYLSTLIVTVYSTVLVDLPFAILRPPLATLGPPIRYLGPPSNQPQIPEPQPQTPQSQASPQSQTSPQSQAPDSPVTSLGFPDLPCQYIRYVVGGRYINRHAFLLYIGAPPSCVPRN</sequence>
<dbReference type="AlphaFoldDB" id="A0A0C9YCF5"/>
<dbReference type="Proteomes" id="UP000054018">
    <property type="component" value="Unassembled WGS sequence"/>
</dbReference>
<organism evidence="2 3">
    <name type="scientific">Pisolithus microcarpus 441</name>
    <dbReference type="NCBI Taxonomy" id="765257"/>
    <lineage>
        <taxon>Eukaryota</taxon>
        <taxon>Fungi</taxon>
        <taxon>Dikarya</taxon>
        <taxon>Basidiomycota</taxon>
        <taxon>Agaricomycotina</taxon>
        <taxon>Agaricomycetes</taxon>
        <taxon>Agaricomycetidae</taxon>
        <taxon>Boletales</taxon>
        <taxon>Sclerodermatineae</taxon>
        <taxon>Pisolithaceae</taxon>
        <taxon>Pisolithus</taxon>
    </lineage>
</organism>
<evidence type="ECO:0000313" key="3">
    <source>
        <dbReference type="Proteomes" id="UP000054018"/>
    </source>
</evidence>
<dbReference type="HOGENOM" id="CLU_1245813_0_0_1"/>
<protein>
    <submittedName>
        <fullName evidence="2">Uncharacterized protein</fullName>
    </submittedName>
</protein>
<gene>
    <name evidence="2" type="ORF">PISMIDRAFT_501075</name>
</gene>
<reference evidence="2 3" key="1">
    <citation type="submission" date="2014-04" db="EMBL/GenBank/DDBJ databases">
        <authorList>
            <consortium name="DOE Joint Genome Institute"/>
            <person name="Kuo A."/>
            <person name="Kohler A."/>
            <person name="Costa M.D."/>
            <person name="Nagy L.G."/>
            <person name="Floudas D."/>
            <person name="Copeland A."/>
            <person name="Barry K.W."/>
            <person name="Cichocki N."/>
            <person name="Veneault-Fourrey C."/>
            <person name="LaButti K."/>
            <person name="Lindquist E.A."/>
            <person name="Lipzen A."/>
            <person name="Lundell T."/>
            <person name="Morin E."/>
            <person name="Murat C."/>
            <person name="Sun H."/>
            <person name="Tunlid A."/>
            <person name="Henrissat B."/>
            <person name="Grigoriev I.V."/>
            <person name="Hibbett D.S."/>
            <person name="Martin F."/>
            <person name="Nordberg H.P."/>
            <person name="Cantor M.N."/>
            <person name="Hua S.X."/>
        </authorList>
    </citation>
    <scope>NUCLEOTIDE SEQUENCE [LARGE SCALE GENOMIC DNA]</scope>
    <source>
        <strain evidence="2 3">441</strain>
    </source>
</reference>
<feature type="compositionally biased region" description="Low complexity" evidence="1">
    <location>
        <begin position="159"/>
        <end position="180"/>
    </location>
</feature>
<dbReference type="OrthoDB" id="10529721at2759"/>
<evidence type="ECO:0000256" key="1">
    <source>
        <dbReference type="SAM" id="MobiDB-lite"/>
    </source>
</evidence>
<name>A0A0C9YCF5_9AGAM</name>